<feature type="domain" description="Protein kinase" evidence="2">
    <location>
        <begin position="10"/>
        <end position="293"/>
    </location>
</feature>
<proteinExistence type="inferred from homology"/>
<dbReference type="PANTHER" id="PTHR48014">
    <property type="entry name" value="SERINE/THREONINE-PROTEIN KINASE FRAY2"/>
    <property type="match status" value="1"/>
</dbReference>
<dbReference type="Proteomes" id="UP001632038">
    <property type="component" value="Unassembled WGS sequence"/>
</dbReference>
<accession>A0ABD3BMK0</accession>
<comment type="caution">
    <text evidence="3">The sequence shown here is derived from an EMBL/GenBank/DDBJ whole genome shotgun (WGS) entry which is preliminary data.</text>
</comment>
<dbReference type="PANTHER" id="PTHR48014:SF7">
    <property type="entry name" value="SERINE_THREONINE-PROTEIN KINASE BLUS1"/>
    <property type="match status" value="1"/>
</dbReference>
<keyword evidence="4" id="KW-1185">Reference proteome</keyword>
<organism evidence="3 4">
    <name type="scientific">Castilleja foliolosa</name>
    <dbReference type="NCBI Taxonomy" id="1961234"/>
    <lineage>
        <taxon>Eukaryota</taxon>
        <taxon>Viridiplantae</taxon>
        <taxon>Streptophyta</taxon>
        <taxon>Embryophyta</taxon>
        <taxon>Tracheophyta</taxon>
        <taxon>Spermatophyta</taxon>
        <taxon>Magnoliopsida</taxon>
        <taxon>eudicotyledons</taxon>
        <taxon>Gunneridae</taxon>
        <taxon>Pentapetalae</taxon>
        <taxon>asterids</taxon>
        <taxon>lamiids</taxon>
        <taxon>Lamiales</taxon>
        <taxon>Orobanchaceae</taxon>
        <taxon>Pedicularideae</taxon>
        <taxon>Castillejinae</taxon>
        <taxon>Castilleja</taxon>
    </lineage>
</organism>
<dbReference type="Gene3D" id="1.10.510.10">
    <property type="entry name" value="Transferase(Phosphotransferase) domain 1"/>
    <property type="match status" value="1"/>
</dbReference>
<dbReference type="SMART" id="SM00220">
    <property type="entry name" value="S_TKc"/>
    <property type="match status" value="1"/>
</dbReference>
<dbReference type="Gene3D" id="3.30.200.20">
    <property type="entry name" value="Phosphorylase Kinase, domain 1"/>
    <property type="match status" value="1"/>
</dbReference>
<sequence>MAISQDPNQYQLISSSTNKSTSTTFKANHVSPSDGSIIPVTVKILDTYKYKFIFSVTSEIHEAETYKHENIVNVHCSFTFNDHLWIIMPPLSRLSLRSIIRSSFPNGLSEVSIFFVLKDTLEALNHMHATNKLHQNLDVGCIFFDSDSKFIKVALRSLTCEESYSDEFSGGYPSWTVAPELTFDRTKRLRSKESDVWMLGLLALELFYGRIPVSDFEEFKVLVLAIDDEFGAVKRKGKNRWVLRKQGKLGFGSCFRGGGKKIPEALGGFMAACLSRDPEKRATTGMLMKCEFLKKRFGGDKSLAKLLKAWTN</sequence>
<dbReference type="InterPro" id="IPR000719">
    <property type="entry name" value="Prot_kinase_dom"/>
</dbReference>
<evidence type="ECO:0000256" key="1">
    <source>
        <dbReference type="ARBA" id="ARBA00008874"/>
    </source>
</evidence>
<reference evidence="4" key="1">
    <citation type="journal article" date="2024" name="IScience">
        <title>Strigolactones Initiate the Formation of Haustorium-like Structures in Castilleja.</title>
        <authorList>
            <person name="Buerger M."/>
            <person name="Peterson D."/>
            <person name="Chory J."/>
        </authorList>
    </citation>
    <scope>NUCLEOTIDE SEQUENCE [LARGE SCALE GENOMIC DNA]</scope>
</reference>
<dbReference type="SUPFAM" id="SSF56112">
    <property type="entry name" value="Protein kinase-like (PK-like)"/>
    <property type="match status" value="1"/>
</dbReference>
<dbReference type="InterPro" id="IPR047173">
    <property type="entry name" value="STRAD_A/B-like"/>
</dbReference>
<name>A0ABD3BMK0_9LAMI</name>
<dbReference type="EMBL" id="JAVIJP010000079">
    <property type="protein sequence ID" value="KAL3618690.1"/>
    <property type="molecule type" value="Genomic_DNA"/>
</dbReference>
<dbReference type="InterPro" id="IPR011009">
    <property type="entry name" value="Kinase-like_dom_sf"/>
</dbReference>
<dbReference type="AlphaFoldDB" id="A0ABD3BMK0"/>
<comment type="similarity">
    <text evidence="1">Belongs to the protein kinase superfamily. STE Ser/Thr protein kinase family. STE20 subfamily.</text>
</comment>
<evidence type="ECO:0000313" key="3">
    <source>
        <dbReference type="EMBL" id="KAL3618690.1"/>
    </source>
</evidence>
<evidence type="ECO:0000259" key="2">
    <source>
        <dbReference type="PROSITE" id="PS50011"/>
    </source>
</evidence>
<evidence type="ECO:0000313" key="4">
    <source>
        <dbReference type="Proteomes" id="UP001632038"/>
    </source>
</evidence>
<protein>
    <recommendedName>
        <fullName evidence="2">Protein kinase domain-containing protein</fullName>
    </recommendedName>
</protein>
<dbReference type="Pfam" id="PF00069">
    <property type="entry name" value="Pkinase"/>
    <property type="match status" value="1"/>
</dbReference>
<gene>
    <name evidence="3" type="ORF">CASFOL_037509</name>
</gene>
<dbReference type="PROSITE" id="PS50011">
    <property type="entry name" value="PROTEIN_KINASE_DOM"/>
    <property type="match status" value="1"/>
</dbReference>